<organism evidence="2 3">
    <name type="scientific">Solitalea longa</name>
    <dbReference type="NCBI Taxonomy" id="2079460"/>
    <lineage>
        <taxon>Bacteria</taxon>
        <taxon>Pseudomonadati</taxon>
        <taxon>Bacteroidota</taxon>
        <taxon>Sphingobacteriia</taxon>
        <taxon>Sphingobacteriales</taxon>
        <taxon>Sphingobacteriaceae</taxon>
        <taxon>Solitalea</taxon>
    </lineage>
</organism>
<dbReference type="AlphaFoldDB" id="A0A2S5A8U3"/>
<dbReference type="EMBL" id="PQVF01000001">
    <property type="protein sequence ID" value="POY38924.1"/>
    <property type="molecule type" value="Genomic_DNA"/>
</dbReference>
<feature type="transmembrane region" description="Helical" evidence="1">
    <location>
        <begin position="92"/>
        <end position="113"/>
    </location>
</feature>
<dbReference type="Proteomes" id="UP000236893">
    <property type="component" value="Unassembled WGS sequence"/>
</dbReference>
<feature type="transmembrane region" description="Helical" evidence="1">
    <location>
        <begin position="12"/>
        <end position="35"/>
    </location>
</feature>
<sequence>MKPKSLVKLSNLIGIISIIMLIYWVFIFISVTVFGLKIFKENITETFIMSIMGILALLAGALFINIMFNLTRIAEKESEEKKELSKSTSKRLSYLFIASFPVILGLLIAGDYITSQKKEKLLIKAAESAIQFNEKRTDSFFSYSFNRKWITKTTETLEILSNSDKNFPYVRIIIKDSIDKSPVFLSFGNSYMPESDTIAPAKKDFIMPTSVQERAYLNMIFDKGDSNIQFAAKDGRYELFYPVIRNGKRIVVYFSEYQRYGKIGS</sequence>
<comment type="caution">
    <text evidence="2">The sequence shown here is derived from an EMBL/GenBank/DDBJ whole genome shotgun (WGS) entry which is preliminary data.</text>
</comment>
<keyword evidence="1" id="KW-0472">Membrane</keyword>
<feature type="transmembrane region" description="Helical" evidence="1">
    <location>
        <begin position="47"/>
        <end position="71"/>
    </location>
</feature>
<dbReference type="OrthoDB" id="348118at2"/>
<proteinExistence type="predicted"/>
<accession>A0A2S5A8U3</accession>
<evidence type="ECO:0000313" key="2">
    <source>
        <dbReference type="EMBL" id="POY38924.1"/>
    </source>
</evidence>
<keyword evidence="3" id="KW-1185">Reference proteome</keyword>
<evidence type="ECO:0000313" key="3">
    <source>
        <dbReference type="Proteomes" id="UP000236893"/>
    </source>
</evidence>
<evidence type="ECO:0000256" key="1">
    <source>
        <dbReference type="SAM" id="Phobius"/>
    </source>
</evidence>
<gene>
    <name evidence="2" type="ORF">C3K47_00015</name>
</gene>
<keyword evidence="1" id="KW-1133">Transmembrane helix</keyword>
<keyword evidence="1" id="KW-0812">Transmembrane</keyword>
<dbReference type="RefSeq" id="WP_103787026.1">
    <property type="nucleotide sequence ID" value="NZ_PQVF01000001.1"/>
</dbReference>
<protein>
    <submittedName>
        <fullName evidence="2">Peptidase</fullName>
    </submittedName>
</protein>
<reference evidence="2 3" key="1">
    <citation type="submission" date="2018-01" db="EMBL/GenBank/DDBJ databases">
        <authorList>
            <person name="Gaut B.S."/>
            <person name="Morton B.R."/>
            <person name="Clegg M.T."/>
            <person name="Duvall M.R."/>
        </authorList>
    </citation>
    <scope>NUCLEOTIDE SEQUENCE [LARGE SCALE GENOMIC DNA]</scope>
    <source>
        <strain evidence="2 3">HR-AV</strain>
    </source>
</reference>
<name>A0A2S5A8U3_9SPHI</name>